<dbReference type="AlphaFoldDB" id="A0A538SIB5"/>
<proteinExistence type="predicted"/>
<evidence type="ECO:0000313" key="2">
    <source>
        <dbReference type="EMBL" id="TMQ51122.1"/>
    </source>
</evidence>
<name>A0A538SIB5_UNCEI</name>
<organism evidence="2 3">
    <name type="scientific">Eiseniibacteriota bacterium</name>
    <dbReference type="NCBI Taxonomy" id="2212470"/>
    <lineage>
        <taxon>Bacteria</taxon>
        <taxon>Candidatus Eiseniibacteriota</taxon>
    </lineage>
</organism>
<dbReference type="EMBL" id="VBOT01000080">
    <property type="protein sequence ID" value="TMQ51122.1"/>
    <property type="molecule type" value="Genomic_DNA"/>
</dbReference>
<evidence type="ECO:0000256" key="1">
    <source>
        <dbReference type="SAM" id="SignalP"/>
    </source>
</evidence>
<protein>
    <recommendedName>
        <fullName evidence="4">LamG domain-containing protein</fullName>
    </recommendedName>
</protein>
<comment type="caution">
    <text evidence="2">The sequence shown here is derived from an EMBL/GenBank/DDBJ whole genome shotgun (WGS) entry which is preliminary data.</text>
</comment>
<sequence length="228" mass="24119">MLPAATDRRNAIPSPIRARSAALLLAGALAVTPAARSWADPVLGFLETWPGTSLQGWTGGSIYSNPGTGGVGGPGDGFLIVATATLANLGTVNLGPDYGGNWRATGVTLVKLWLDDVNADEPLEIHFAIGNGANLWQYNPGFSPPEHAWQEFTVNLGSASNFTQTIGTGTFESALENVDRIQIRHDLAPYLQAPDKILGDVGIDNLLLTNDATPVGRSSWGRIKALYR</sequence>
<accession>A0A538SIB5</accession>
<feature type="chain" id="PRO_5022093509" description="LamG domain-containing protein" evidence="1">
    <location>
        <begin position="40"/>
        <end position="228"/>
    </location>
</feature>
<evidence type="ECO:0008006" key="4">
    <source>
        <dbReference type="Google" id="ProtNLM"/>
    </source>
</evidence>
<reference evidence="2 3" key="1">
    <citation type="journal article" date="2019" name="Nat. Microbiol.">
        <title>Mediterranean grassland soil C-N compound turnover is dependent on rainfall and depth, and is mediated by genomically divergent microorganisms.</title>
        <authorList>
            <person name="Diamond S."/>
            <person name="Andeer P.F."/>
            <person name="Li Z."/>
            <person name="Crits-Christoph A."/>
            <person name="Burstein D."/>
            <person name="Anantharaman K."/>
            <person name="Lane K.R."/>
            <person name="Thomas B.C."/>
            <person name="Pan C."/>
            <person name="Northen T.R."/>
            <person name="Banfield J.F."/>
        </authorList>
    </citation>
    <scope>NUCLEOTIDE SEQUENCE [LARGE SCALE GENOMIC DNA]</scope>
    <source>
        <strain evidence="2">WS_3</strain>
    </source>
</reference>
<evidence type="ECO:0000313" key="3">
    <source>
        <dbReference type="Proteomes" id="UP000320184"/>
    </source>
</evidence>
<dbReference type="Proteomes" id="UP000320184">
    <property type="component" value="Unassembled WGS sequence"/>
</dbReference>
<gene>
    <name evidence="2" type="ORF">E6K73_06620</name>
</gene>
<feature type="signal peptide" evidence="1">
    <location>
        <begin position="1"/>
        <end position="39"/>
    </location>
</feature>
<keyword evidence="1" id="KW-0732">Signal</keyword>